<accession>A0ABP1Q812</accession>
<sequence>MADGEKEFLALTVSSNLSSLQTERRFPSDVTIGNLKGKLELLTGASMNTMKLELKDKDDQLIYELTDDNLTLAQVNVKNGMKIHVIDSLDPMFDEDNPDAAFKYEAEDYEQRDESMKKFLMKNKLGKYDDEKAKKKLEEEEKEAKLSESIKASDRCEVKVPANPVRRGEVKYVGKVHFKEGIWVGIQYDEPLGKNDGSVEGKRYFECKSKYGGFVRPSNVTVGDFPEIDELDEI</sequence>
<evidence type="ECO:0000256" key="2">
    <source>
        <dbReference type="ARBA" id="ARBA00022490"/>
    </source>
</evidence>
<comment type="subcellular location">
    <subcellularLocation>
        <location evidence="1">Cytoplasm</location>
    </subcellularLocation>
</comment>
<evidence type="ECO:0000259" key="5">
    <source>
        <dbReference type="PROSITE" id="PS50245"/>
    </source>
</evidence>
<dbReference type="InterPro" id="IPR000626">
    <property type="entry name" value="Ubiquitin-like_dom"/>
</dbReference>
<name>A0ABP1Q812_9HEXA</name>
<dbReference type="SMART" id="SM01052">
    <property type="entry name" value="CAP_GLY"/>
    <property type="match status" value="1"/>
</dbReference>
<dbReference type="SUPFAM" id="SSF74924">
    <property type="entry name" value="Cap-Gly domain"/>
    <property type="match status" value="1"/>
</dbReference>
<evidence type="ECO:0000313" key="6">
    <source>
        <dbReference type="EMBL" id="CAL8089991.1"/>
    </source>
</evidence>
<comment type="caution">
    <text evidence="6">The sequence shown here is derived from an EMBL/GenBank/DDBJ whole genome shotgun (WGS) entry which is preliminary data.</text>
</comment>
<protein>
    <recommendedName>
        <fullName evidence="5">CAP-Gly domain-containing protein</fullName>
    </recommendedName>
</protein>
<dbReference type="PANTHER" id="PTHR18916">
    <property type="entry name" value="DYNACTIN 1-RELATED MICROTUBULE-BINDING"/>
    <property type="match status" value="1"/>
</dbReference>
<keyword evidence="2" id="KW-0963">Cytoplasm</keyword>
<dbReference type="Gene3D" id="2.30.30.190">
    <property type="entry name" value="CAP Gly-rich-like domain"/>
    <property type="match status" value="1"/>
</dbReference>
<dbReference type="Gene3D" id="3.10.20.90">
    <property type="entry name" value="Phosphatidylinositol 3-kinase Catalytic Subunit, Chain A, domain 1"/>
    <property type="match status" value="1"/>
</dbReference>
<dbReference type="PROSITE" id="PS00845">
    <property type="entry name" value="CAP_GLY_1"/>
    <property type="match status" value="1"/>
</dbReference>
<feature type="domain" description="CAP-Gly" evidence="5">
    <location>
        <begin position="174"/>
        <end position="216"/>
    </location>
</feature>
<dbReference type="SUPFAM" id="SSF54236">
    <property type="entry name" value="Ubiquitin-like"/>
    <property type="match status" value="1"/>
</dbReference>
<organism evidence="6 7">
    <name type="scientific">Orchesella dallaii</name>
    <dbReference type="NCBI Taxonomy" id="48710"/>
    <lineage>
        <taxon>Eukaryota</taxon>
        <taxon>Metazoa</taxon>
        <taxon>Ecdysozoa</taxon>
        <taxon>Arthropoda</taxon>
        <taxon>Hexapoda</taxon>
        <taxon>Collembola</taxon>
        <taxon>Entomobryomorpha</taxon>
        <taxon>Entomobryoidea</taxon>
        <taxon>Orchesellidae</taxon>
        <taxon>Orchesellinae</taxon>
        <taxon>Orchesella</taxon>
    </lineage>
</organism>
<evidence type="ECO:0000256" key="4">
    <source>
        <dbReference type="ARBA" id="ARBA00025779"/>
    </source>
</evidence>
<evidence type="ECO:0000256" key="3">
    <source>
        <dbReference type="ARBA" id="ARBA00023186"/>
    </source>
</evidence>
<dbReference type="InterPro" id="IPR036859">
    <property type="entry name" value="CAP-Gly_dom_sf"/>
</dbReference>
<dbReference type="InterPro" id="IPR045172">
    <property type="entry name" value="TBCB_Ubl"/>
</dbReference>
<dbReference type="Proteomes" id="UP001642540">
    <property type="component" value="Unassembled WGS sequence"/>
</dbReference>
<keyword evidence="3" id="KW-0143">Chaperone</keyword>
<dbReference type="CDD" id="cd01789">
    <property type="entry name" value="Ubl_TBCB"/>
    <property type="match status" value="1"/>
</dbReference>
<dbReference type="InterPro" id="IPR029071">
    <property type="entry name" value="Ubiquitin-like_domsf"/>
</dbReference>
<keyword evidence="7" id="KW-1185">Reference proteome</keyword>
<evidence type="ECO:0000313" key="7">
    <source>
        <dbReference type="Proteomes" id="UP001642540"/>
    </source>
</evidence>
<evidence type="ECO:0000256" key="1">
    <source>
        <dbReference type="ARBA" id="ARBA00004496"/>
    </source>
</evidence>
<proteinExistence type="inferred from homology"/>
<dbReference type="Pfam" id="PF14560">
    <property type="entry name" value="Ubiquitin_2"/>
    <property type="match status" value="1"/>
</dbReference>
<dbReference type="PROSITE" id="PS50245">
    <property type="entry name" value="CAP_GLY_2"/>
    <property type="match status" value="1"/>
</dbReference>
<gene>
    <name evidence="6" type="ORF">ODALV1_LOCUS7521</name>
</gene>
<reference evidence="6 7" key="1">
    <citation type="submission" date="2024-08" db="EMBL/GenBank/DDBJ databases">
        <authorList>
            <person name="Cucini C."/>
            <person name="Frati F."/>
        </authorList>
    </citation>
    <scope>NUCLEOTIDE SEQUENCE [LARGE SCALE GENOMIC DNA]</scope>
</reference>
<dbReference type="Pfam" id="PF01302">
    <property type="entry name" value="CAP_GLY"/>
    <property type="match status" value="1"/>
</dbReference>
<dbReference type="InterPro" id="IPR000938">
    <property type="entry name" value="CAP-Gly_domain"/>
</dbReference>
<dbReference type="EMBL" id="CAXLJM020000024">
    <property type="protein sequence ID" value="CAL8089991.1"/>
    <property type="molecule type" value="Genomic_DNA"/>
</dbReference>
<dbReference type="PANTHER" id="PTHR18916:SF85">
    <property type="entry name" value="TUBULIN-FOLDING COFACTOR B"/>
    <property type="match status" value="1"/>
</dbReference>
<comment type="similarity">
    <text evidence="4">Belongs to the TBCB family.</text>
</comment>